<reference evidence="2" key="1">
    <citation type="journal article" date="2019" name="Int. J. Syst. Evol. Microbiol.">
        <title>The Global Catalogue of Microorganisms (GCM) 10K type strain sequencing project: providing services to taxonomists for standard genome sequencing and annotation.</title>
        <authorList>
            <consortium name="The Broad Institute Genomics Platform"/>
            <consortium name="The Broad Institute Genome Sequencing Center for Infectious Disease"/>
            <person name="Wu L."/>
            <person name="Ma J."/>
        </authorList>
    </citation>
    <scope>NUCLEOTIDE SEQUENCE [LARGE SCALE GENOMIC DNA]</scope>
    <source>
        <strain evidence="2">CGMCC 1.6375</strain>
    </source>
</reference>
<evidence type="ECO:0000313" key="2">
    <source>
        <dbReference type="Proteomes" id="UP000632339"/>
    </source>
</evidence>
<proteinExistence type="predicted"/>
<gene>
    <name evidence="1" type="ORF">GCM10010967_29300</name>
</gene>
<name>A0ABQ2I0J3_9BACT</name>
<keyword evidence="2" id="KW-1185">Reference proteome</keyword>
<dbReference type="RefSeq" id="WP_019943112.1">
    <property type="nucleotide sequence ID" value="NZ_BMLI01000001.1"/>
</dbReference>
<organism evidence="1 2">
    <name type="scientific">Dyadobacter beijingensis</name>
    <dbReference type="NCBI Taxonomy" id="365489"/>
    <lineage>
        <taxon>Bacteria</taxon>
        <taxon>Pseudomonadati</taxon>
        <taxon>Bacteroidota</taxon>
        <taxon>Cytophagia</taxon>
        <taxon>Cytophagales</taxon>
        <taxon>Spirosomataceae</taxon>
        <taxon>Dyadobacter</taxon>
    </lineage>
</organism>
<dbReference type="EMBL" id="BMLI01000001">
    <property type="protein sequence ID" value="GGM94240.1"/>
    <property type="molecule type" value="Genomic_DNA"/>
</dbReference>
<dbReference type="Proteomes" id="UP000632339">
    <property type="component" value="Unassembled WGS sequence"/>
</dbReference>
<evidence type="ECO:0000313" key="1">
    <source>
        <dbReference type="EMBL" id="GGM94240.1"/>
    </source>
</evidence>
<accession>A0ABQ2I0J3</accession>
<comment type="caution">
    <text evidence="1">The sequence shown here is derived from an EMBL/GenBank/DDBJ whole genome shotgun (WGS) entry which is preliminary data.</text>
</comment>
<sequence length="155" mass="17718">MQNVTEEKSKTDVWFDDLVSSIRIDQLALETGVANDAKKHLYETLIDGNIQDMMDTATKTAQQYYIQNMLVDYIHLLKDFENAPFLKLAVSFHNSELLVWAEIENDAEAVEGALIMAEAKINAKYHQHGFDMTTTIVEQCDMLSVPSHYHFLFGK</sequence>
<protein>
    <submittedName>
        <fullName evidence="1">Uncharacterized protein</fullName>
    </submittedName>
</protein>